<dbReference type="Proteomes" id="UP000708148">
    <property type="component" value="Unassembled WGS sequence"/>
</dbReference>
<proteinExistence type="inferred from homology"/>
<dbReference type="Gene3D" id="3.30.420.40">
    <property type="match status" value="2"/>
</dbReference>
<keyword evidence="3" id="KW-0963">Cytoplasm</keyword>
<dbReference type="InterPro" id="IPR043129">
    <property type="entry name" value="ATPase_NBD"/>
</dbReference>
<gene>
    <name evidence="8" type="ORF">OSTQU699_LOCUS10807</name>
</gene>
<evidence type="ECO:0000256" key="5">
    <source>
        <dbReference type="ARBA" id="ARBA00022840"/>
    </source>
</evidence>
<reference evidence="8" key="1">
    <citation type="submission" date="2020-12" db="EMBL/GenBank/DDBJ databases">
        <authorList>
            <person name="Iha C."/>
        </authorList>
    </citation>
    <scope>NUCLEOTIDE SEQUENCE</scope>
</reference>
<dbReference type="Pfam" id="PF00022">
    <property type="entry name" value="Actin"/>
    <property type="match status" value="1"/>
</dbReference>
<name>A0A8S1JGK8_9CHLO</name>
<dbReference type="PROSITE" id="PS01132">
    <property type="entry name" value="ACTINS_ACT_LIKE"/>
    <property type="match status" value="1"/>
</dbReference>
<organism evidence="8 9">
    <name type="scientific">Ostreobium quekettii</name>
    <dbReference type="NCBI Taxonomy" id="121088"/>
    <lineage>
        <taxon>Eukaryota</taxon>
        <taxon>Viridiplantae</taxon>
        <taxon>Chlorophyta</taxon>
        <taxon>core chlorophytes</taxon>
        <taxon>Ulvophyceae</taxon>
        <taxon>TCBD clade</taxon>
        <taxon>Bryopsidales</taxon>
        <taxon>Ostreobineae</taxon>
        <taxon>Ostreobiaceae</taxon>
        <taxon>Ostreobium</taxon>
    </lineage>
</organism>
<evidence type="ECO:0008006" key="10">
    <source>
        <dbReference type="Google" id="ProtNLM"/>
    </source>
</evidence>
<evidence type="ECO:0000256" key="7">
    <source>
        <dbReference type="ARBA" id="ARBA00023212"/>
    </source>
</evidence>
<comment type="subcellular location">
    <subcellularLocation>
        <location evidence="1">Cytoplasm</location>
        <location evidence="1">Cytoskeleton</location>
    </subcellularLocation>
</comment>
<dbReference type="GO" id="GO:0005524">
    <property type="term" value="F:ATP binding"/>
    <property type="evidence" value="ECO:0007669"/>
    <property type="project" value="UniProtKB-KW"/>
</dbReference>
<evidence type="ECO:0000313" key="8">
    <source>
        <dbReference type="EMBL" id="CAD7705452.1"/>
    </source>
</evidence>
<dbReference type="PRINTS" id="PR00190">
    <property type="entry name" value="ACTIN"/>
</dbReference>
<protein>
    <recommendedName>
        <fullName evidence="10">Actin-related protein 2</fullName>
    </recommendedName>
</protein>
<dbReference type="SUPFAM" id="SSF53067">
    <property type="entry name" value="Actin-like ATPase domain"/>
    <property type="match status" value="2"/>
</dbReference>
<dbReference type="Gene3D" id="3.90.640.10">
    <property type="entry name" value="Actin, Chain A, domain 4"/>
    <property type="match status" value="1"/>
</dbReference>
<keyword evidence="7" id="KW-0206">Cytoskeleton</keyword>
<comment type="similarity">
    <text evidence="2">Belongs to the actin family. ARP2 subfamily.</text>
</comment>
<dbReference type="OrthoDB" id="5132116at2759"/>
<keyword evidence="4" id="KW-0547">Nucleotide-binding</keyword>
<dbReference type="SMART" id="SM00268">
    <property type="entry name" value="ACTIN"/>
    <property type="match status" value="1"/>
</dbReference>
<keyword evidence="5" id="KW-0067">ATP-binding</keyword>
<evidence type="ECO:0000256" key="4">
    <source>
        <dbReference type="ARBA" id="ARBA00022741"/>
    </source>
</evidence>
<dbReference type="InterPro" id="IPR004000">
    <property type="entry name" value="Actin"/>
</dbReference>
<dbReference type="PANTHER" id="PTHR11937">
    <property type="entry name" value="ACTIN"/>
    <property type="match status" value="1"/>
</dbReference>
<keyword evidence="9" id="KW-1185">Reference proteome</keyword>
<keyword evidence="6" id="KW-0009">Actin-binding</keyword>
<dbReference type="InterPro" id="IPR020902">
    <property type="entry name" value="Actin/actin-like_CS"/>
</dbReference>
<evidence type="ECO:0000256" key="2">
    <source>
        <dbReference type="ARBA" id="ARBA00010121"/>
    </source>
</evidence>
<evidence type="ECO:0000313" key="9">
    <source>
        <dbReference type="Proteomes" id="UP000708148"/>
    </source>
</evidence>
<dbReference type="FunFam" id="3.30.420.40:FF:000050">
    <property type="entry name" value="Actin, alpha skeletal muscle"/>
    <property type="match status" value="1"/>
</dbReference>
<dbReference type="GO" id="GO:0003779">
    <property type="term" value="F:actin binding"/>
    <property type="evidence" value="ECO:0007669"/>
    <property type="project" value="UniProtKB-KW"/>
</dbReference>
<dbReference type="FunFam" id="3.90.640.10:FF:000005">
    <property type="entry name" value="Actin-related protein 2"/>
    <property type="match status" value="1"/>
</dbReference>
<evidence type="ECO:0000256" key="3">
    <source>
        <dbReference type="ARBA" id="ARBA00022490"/>
    </source>
</evidence>
<evidence type="ECO:0000256" key="6">
    <source>
        <dbReference type="ARBA" id="ARBA00023203"/>
    </source>
</evidence>
<evidence type="ECO:0000256" key="1">
    <source>
        <dbReference type="ARBA" id="ARBA00004245"/>
    </source>
</evidence>
<sequence>MLRSEERLSESHLQDVVIGQECAEKRHQLQVTYPLTNGVVTNWEDMARVWDHTFCERLCLDPPSCKVMLTEPPLNPKSNRRRMMETMFERYGFSGAFVQVQAVLALYAQGLLTGMVLDSGDGVSHVVPVVDGMVYPNLTRRLNIAGRHVTSHLVDLLLRRGYALNRTADFETVRQIKEELCYMAFDVKREQKLARETTCLMKSYTLPDGRVIKLGPERFMAPEALISPSSVDIEAPGIAEMVFNCIQEMDIDNRSTLYRHIVLSGGCTMFPGMSSRLEKELKSLYMGRVAQASATQCPLLTDLLLFIPCSPHNAVSE</sequence>
<comment type="caution">
    <text evidence="8">The sequence shown here is derived from an EMBL/GenBank/DDBJ whole genome shotgun (WGS) entry which is preliminary data.</text>
</comment>
<dbReference type="GO" id="GO:0005856">
    <property type="term" value="C:cytoskeleton"/>
    <property type="evidence" value="ECO:0007669"/>
    <property type="project" value="UniProtKB-SubCell"/>
</dbReference>
<accession>A0A8S1JGK8</accession>
<dbReference type="EMBL" id="CAJHUC010003127">
    <property type="protein sequence ID" value="CAD7705452.1"/>
    <property type="molecule type" value="Genomic_DNA"/>
</dbReference>
<dbReference type="AlphaFoldDB" id="A0A8S1JGK8"/>